<proteinExistence type="predicted"/>
<dbReference type="GO" id="GO:0030154">
    <property type="term" value="P:cell differentiation"/>
    <property type="evidence" value="ECO:0007669"/>
    <property type="project" value="TreeGrafter"/>
</dbReference>
<dbReference type="InParanoid" id="A0A0C3AAW5"/>
<feature type="DNA-binding region" description="HMG box" evidence="3">
    <location>
        <begin position="95"/>
        <end position="164"/>
    </location>
</feature>
<dbReference type="STRING" id="1036808.A0A0C3AAW5"/>
<reference evidence="6 7" key="1">
    <citation type="submission" date="2014-04" db="EMBL/GenBank/DDBJ databases">
        <authorList>
            <consortium name="DOE Joint Genome Institute"/>
            <person name="Kuo A."/>
            <person name="Kohler A."/>
            <person name="Nagy L.G."/>
            <person name="Floudas D."/>
            <person name="Copeland A."/>
            <person name="Barry K.W."/>
            <person name="Cichocki N."/>
            <person name="Veneault-Fourrey C."/>
            <person name="LaButti K."/>
            <person name="Lindquist E.A."/>
            <person name="Lipzen A."/>
            <person name="Lundell T."/>
            <person name="Morin E."/>
            <person name="Murat C."/>
            <person name="Sun H."/>
            <person name="Tunlid A."/>
            <person name="Henrissat B."/>
            <person name="Grigoriev I.V."/>
            <person name="Hibbett D.S."/>
            <person name="Martin F."/>
            <person name="Nordberg H.P."/>
            <person name="Cantor M.N."/>
            <person name="Hua S.X."/>
        </authorList>
    </citation>
    <scope>NUCLEOTIDE SEQUENCE [LARGE SCALE GENOMIC DNA]</scope>
    <source>
        <strain evidence="6 7">Foug A</strain>
    </source>
</reference>
<keyword evidence="2" id="KW-0804">Transcription</keyword>
<dbReference type="EMBL" id="KN822004">
    <property type="protein sequence ID" value="KIM70928.1"/>
    <property type="molecule type" value="Genomic_DNA"/>
</dbReference>
<dbReference type="PROSITE" id="PS50118">
    <property type="entry name" value="HMG_BOX_2"/>
    <property type="match status" value="1"/>
</dbReference>
<dbReference type="PANTHER" id="PTHR10270:SF161">
    <property type="entry name" value="SEX-DETERMINING REGION Y PROTEIN"/>
    <property type="match status" value="1"/>
</dbReference>
<protein>
    <recommendedName>
        <fullName evidence="5">HMG box domain-containing protein</fullName>
    </recommendedName>
</protein>
<keyword evidence="3" id="KW-0539">Nucleus</keyword>
<evidence type="ECO:0000256" key="2">
    <source>
        <dbReference type="ARBA" id="ARBA00023163"/>
    </source>
</evidence>
<accession>A0A0C3AAW5</accession>
<dbReference type="GO" id="GO:0005634">
    <property type="term" value="C:nucleus"/>
    <property type="evidence" value="ECO:0007669"/>
    <property type="project" value="UniProtKB-UniRule"/>
</dbReference>
<feature type="region of interest" description="Disordered" evidence="4">
    <location>
        <begin position="25"/>
        <end position="93"/>
    </location>
</feature>
<feature type="region of interest" description="Disordered" evidence="4">
    <location>
        <begin position="418"/>
        <end position="448"/>
    </location>
</feature>
<evidence type="ECO:0000256" key="1">
    <source>
        <dbReference type="ARBA" id="ARBA00023125"/>
    </source>
</evidence>
<feature type="region of interest" description="Disordered" evidence="4">
    <location>
        <begin position="218"/>
        <end position="242"/>
    </location>
</feature>
<keyword evidence="7" id="KW-1185">Reference proteome</keyword>
<dbReference type="Pfam" id="PF00505">
    <property type="entry name" value="HMG_box"/>
    <property type="match status" value="1"/>
</dbReference>
<organism evidence="6 7">
    <name type="scientific">Scleroderma citrinum Foug A</name>
    <dbReference type="NCBI Taxonomy" id="1036808"/>
    <lineage>
        <taxon>Eukaryota</taxon>
        <taxon>Fungi</taxon>
        <taxon>Dikarya</taxon>
        <taxon>Basidiomycota</taxon>
        <taxon>Agaricomycotina</taxon>
        <taxon>Agaricomycetes</taxon>
        <taxon>Agaricomycetidae</taxon>
        <taxon>Boletales</taxon>
        <taxon>Sclerodermatineae</taxon>
        <taxon>Sclerodermataceae</taxon>
        <taxon>Scleroderma</taxon>
    </lineage>
</organism>
<sequence length="521" mass="56411">MPPSRLMYRRRSSLAVSSLSHIKPGIYGAPSPSPRSVTFAPNVTPGTFNEADPLDDSTADPSLPSTQLFPPSELPAQPAARRRAPPGKRRSLGYIPRPPNAFMLFRADFVRQKHVPGSIETNHGSLSKIIGNCWRALPLEEKRVWEIRAKKAKEEHAVMYPGYRFRPVHNKDKSKKKTKTAVTVEDEERCEAVAQLLLEGKKGDELAAAIRRLDQRTTPTAMPAPHPVYPHRRSSSVPLPDSHSHPIALPALPFLQMGSRSGSPVGNISRSARMLMGQRRPSSVQPIPSRSWGTISPVMFSQHDVSPLPDVDSTLFDPAFLDAGFSMRADSSFNFNELYPLAPNTQSPNFALATLDVAPKDISFHPATTCDPSSMPLYATTGLNMDMGIPSSDPATWLPVDPTAIPDFPEFADLGEFSQSQPSSAYSGSPAHSDVSLPVGASQPQSLHDHTGLSFEAWQEGATQMPGAPTHASVPDMASQVGIGLDGLFDGPFGIEANNGAFALGFKGGDDIRFDDYAFTS</sequence>
<feature type="compositionally biased region" description="Low complexity" evidence="4">
    <location>
        <begin position="418"/>
        <end position="431"/>
    </location>
</feature>
<dbReference type="CDD" id="cd01389">
    <property type="entry name" value="HMG-box_ROX1-like"/>
    <property type="match status" value="1"/>
</dbReference>
<name>A0A0C3AAW5_9AGAM</name>
<evidence type="ECO:0000313" key="7">
    <source>
        <dbReference type="Proteomes" id="UP000053989"/>
    </source>
</evidence>
<dbReference type="Gene3D" id="1.10.30.10">
    <property type="entry name" value="High mobility group box domain"/>
    <property type="match status" value="1"/>
</dbReference>
<feature type="compositionally biased region" description="Polar residues" evidence="4">
    <location>
        <begin position="34"/>
        <end position="47"/>
    </location>
</feature>
<evidence type="ECO:0000259" key="5">
    <source>
        <dbReference type="PROSITE" id="PS50118"/>
    </source>
</evidence>
<dbReference type="GO" id="GO:0000978">
    <property type="term" value="F:RNA polymerase II cis-regulatory region sequence-specific DNA binding"/>
    <property type="evidence" value="ECO:0007669"/>
    <property type="project" value="TreeGrafter"/>
</dbReference>
<keyword evidence="1 3" id="KW-0238">DNA-binding</keyword>
<dbReference type="SUPFAM" id="SSF47095">
    <property type="entry name" value="HMG-box"/>
    <property type="match status" value="1"/>
</dbReference>
<feature type="compositionally biased region" description="Polar residues" evidence="4">
    <location>
        <begin position="59"/>
        <end position="69"/>
    </location>
</feature>
<evidence type="ECO:0000256" key="3">
    <source>
        <dbReference type="PROSITE-ProRule" id="PRU00267"/>
    </source>
</evidence>
<dbReference type="PANTHER" id="PTHR10270">
    <property type="entry name" value="SOX TRANSCRIPTION FACTOR"/>
    <property type="match status" value="1"/>
</dbReference>
<dbReference type="OrthoDB" id="6247875at2759"/>
<evidence type="ECO:0000313" key="6">
    <source>
        <dbReference type="EMBL" id="KIM70928.1"/>
    </source>
</evidence>
<feature type="domain" description="HMG box" evidence="5">
    <location>
        <begin position="95"/>
        <end position="164"/>
    </location>
</feature>
<reference evidence="7" key="2">
    <citation type="submission" date="2015-01" db="EMBL/GenBank/DDBJ databases">
        <title>Evolutionary Origins and Diversification of the Mycorrhizal Mutualists.</title>
        <authorList>
            <consortium name="DOE Joint Genome Institute"/>
            <consortium name="Mycorrhizal Genomics Consortium"/>
            <person name="Kohler A."/>
            <person name="Kuo A."/>
            <person name="Nagy L.G."/>
            <person name="Floudas D."/>
            <person name="Copeland A."/>
            <person name="Barry K.W."/>
            <person name="Cichocki N."/>
            <person name="Veneault-Fourrey C."/>
            <person name="LaButti K."/>
            <person name="Lindquist E.A."/>
            <person name="Lipzen A."/>
            <person name="Lundell T."/>
            <person name="Morin E."/>
            <person name="Murat C."/>
            <person name="Riley R."/>
            <person name="Ohm R."/>
            <person name="Sun H."/>
            <person name="Tunlid A."/>
            <person name="Henrissat B."/>
            <person name="Grigoriev I.V."/>
            <person name="Hibbett D.S."/>
            <person name="Martin F."/>
        </authorList>
    </citation>
    <scope>NUCLEOTIDE SEQUENCE [LARGE SCALE GENOMIC DNA]</scope>
    <source>
        <strain evidence="7">Foug A</strain>
    </source>
</reference>
<gene>
    <name evidence="6" type="ORF">SCLCIDRAFT_1207129</name>
</gene>
<evidence type="ECO:0000256" key="4">
    <source>
        <dbReference type="SAM" id="MobiDB-lite"/>
    </source>
</evidence>
<feature type="compositionally biased region" description="Basic residues" evidence="4">
    <location>
        <begin position="80"/>
        <end position="91"/>
    </location>
</feature>
<dbReference type="HOGENOM" id="CLU_026247_0_0_1"/>
<dbReference type="GO" id="GO:0001228">
    <property type="term" value="F:DNA-binding transcription activator activity, RNA polymerase II-specific"/>
    <property type="evidence" value="ECO:0007669"/>
    <property type="project" value="TreeGrafter"/>
</dbReference>
<dbReference type="InterPro" id="IPR009071">
    <property type="entry name" value="HMG_box_dom"/>
</dbReference>
<dbReference type="InterPro" id="IPR036910">
    <property type="entry name" value="HMG_box_dom_sf"/>
</dbReference>
<dbReference type="InterPro" id="IPR050140">
    <property type="entry name" value="SRY-related_HMG-box_TF-like"/>
</dbReference>
<dbReference type="SMART" id="SM00398">
    <property type="entry name" value="HMG"/>
    <property type="match status" value="1"/>
</dbReference>
<dbReference type="AlphaFoldDB" id="A0A0C3AAW5"/>
<dbReference type="Proteomes" id="UP000053989">
    <property type="component" value="Unassembled WGS sequence"/>
</dbReference>